<comment type="similarity">
    <text evidence="4 7">Belongs to the trehalose phosphatase family.</text>
</comment>
<dbReference type="PANTHER" id="PTHR43768:SF32">
    <property type="entry name" value="TREHALOSE-PHOSPHATE PHOSPHATASE C-RELATED"/>
    <property type="match status" value="1"/>
</dbReference>
<dbReference type="InterPro" id="IPR006379">
    <property type="entry name" value="HAD-SF_hydro_IIB"/>
</dbReference>
<dbReference type="NCBIfam" id="TIGR00685">
    <property type="entry name" value="T6PP"/>
    <property type="match status" value="1"/>
</dbReference>
<keyword evidence="9" id="KW-1185">Reference proteome</keyword>
<evidence type="ECO:0000256" key="5">
    <source>
        <dbReference type="ARBA" id="ARBA00022801"/>
    </source>
</evidence>
<dbReference type="InterPro" id="IPR003337">
    <property type="entry name" value="Trehalose_PPase"/>
</dbReference>
<dbReference type="NCBIfam" id="TIGR01484">
    <property type="entry name" value="HAD-SF-IIB"/>
    <property type="match status" value="1"/>
</dbReference>
<dbReference type="EMBL" id="JAAGAX010000015">
    <property type="protein sequence ID" value="KAF2291529.1"/>
    <property type="molecule type" value="Genomic_DNA"/>
</dbReference>
<comment type="cofactor">
    <cofactor evidence="2 7">
        <name>a divalent metal cation</name>
        <dbReference type="ChEBI" id="CHEBI:60240"/>
    </cofactor>
</comment>
<protein>
    <recommendedName>
        <fullName evidence="7">Trehalose 6-phosphate phosphatase</fullName>
        <ecNumber evidence="7">3.1.3.12</ecNumber>
    </recommendedName>
</protein>
<dbReference type="Gene3D" id="3.30.70.1020">
    <property type="entry name" value="Trehalose-6-phosphate phosphatase related protein, domain 2"/>
    <property type="match status" value="1"/>
</dbReference>
<dbReference type="InterPro" id="IPR044651">
    <property type="entry name" value="OTSB-like"/>
</dbReference>
<proteinExistence type="inferred from homology"/>
<comment type="function">
    <text evidence="6">Removes the phosphate from trehalose 6-phosphate to produce free trehalose. Trehalose accumulation in plant may improve abiotic stress tolerance.</text>
</comment>
<dbReference type="PANTHER" id="PTHR43768">
    <property type="entry name" value="TREHALOSE 6-PHOSPHATE PHOSPHATASE"/>
    <property type="match status" value="1"/>
</dbReference>
<dbReference type="SUPFAM" id="SSF56784">
    <property type="entry name" value="HAD-like"/>
    <property type="match status" value="1"/>
</dbReference>
<dbReference type="UniPathway" id="UPA00299"/>
<dbReference type="FunFam" id="3.40.50.1000:FF:000099">
    <property type="entry name" value="Trehalose 6-phosphate phosphatase"/>
    <property type="match status" value="1"/>
</dbReference>
<dbReference type="AlphaFoldDB" id="A0A6A6KVR0"/>
<dbReference type="FunFam" id="3.30.70.1020:FF:000004">
    <property type="entry name" value="Trehalose 6-phosphate phosphatase"/>
    <property type="match status" value="1"/>
</dbReference>
<name>A0A6A6KVR0_HEVBR</name>
<evidence type="ECO:0000256" key="3">
    <source>
        <dbReference type="ARBA" id="ARBA00005199"/>
    </source>
</evidence>
<dbReference type="GO" id="GO:0005992">
    <property type="term" value="P:trehalose biosynthetic process"/>
    <property type="evidence" value="ECO:0007669"/>
    <property type="project" value="UniProtKB-UniPathway"/>
</dbReference>
<evidence type="ECO:0000256" key="7">
    <source>
        <dbReference type="RuleBase" id="RU361117"/>
    </source>
</evidence>
<dbReference type="Pfam" id="PF02358">
    <property type="entry name" value="Trehalose_PPase"/>
    <property type="match status" value="1"/>
</dbReference>
<evidence type="ECO:0000313" key="9">
    <source>
        <dbReference type="Proteomes" id="UP000467840"/>
    </source>
</evidence>
<evidence type="ECO:0000256" key="6">
    <source>
        <dbReference type="ARBA" id="ARBA00025274"/>
    </source>
</evidence>
<comment type="pathway">
    <text evidence="3 7">Glycan biosynthesis; trehalose biosynthesis.</text>
</comment>
<evidence type="ECO:0000313" key="8">
    <source>
        <dbReference type="EMBL" id="KAF2291529.1"/>
    </source>
</evidence>
<dbReference type="CDD" id="cd01627">
    <property type="entry name" value="HAD_TPP"/>
    <property type="match status" value="1"/>
</dbReference>
<dbReference type="Gene3D" id="3.40.50.1000">
    <property type="entry name" value="HAD superfamily/HAD-like"/>
    <property type="match status" value="1"/>
</dbReference>
<comment type="caution">
    <text evidence="8">The sequence shown here is derived from an EMBL/GenBank/DDBJ whole genome shotgun (WGS) entry which is preliminary data.</text>
</comment>
<dbReference type="EC" id="3.1.3.12" evidence="7"/>
<comment type="catalytic activity">
    <reaction evidence="1 7">
        <text>alpha,alpha-trehalose 6-phosphate + H2O = alpha,alpha-trehalose + phosphate</text>
        <dbReference type="Rhea" id="RHEA:23420"/>
        <dbReference type="ChEBI" id="CHEBI:15377"/>
        <dbReference type="ChEBI" id="CHEBI:16551"/>
        <dbReference type="ChEBI" id="CHEBI:43474"/>
        <dbReference type="ChEBI" id="CHEBI:58429"/>
        <dbReference type="EC" id="3.1.3.12"/>
    </reaction>
</comment>
<keyword evidence="5 7" id="KW-0378">Hydrolase</keyword>
<dbReference type="InterPro" id="IPR036412">
    <property type="entry name" value="HAD-like_sf"/>
</dbReference>
<reference evidence="8 9" key="1">
    <citation type="journal article" date="2020" name="Mol. Plant">
        <title>The Chromosome-Based Rubber Tree Genome Provides New Insights into Spurge Genome Evolution and Rubber Biosynthesis.</title>
        <authorList>
            <person name="Liu J."/>
            <person name="Shi C."/>
            <person name="Shi C.C."/>
            <person name="Li W."/>
            <person name="Zhang Q.J."/>
            <person name="Zhang Y."/>
            <person name="Li K."/>
            <person name="Lu H.F."/>
            <person name="Shi C."/>
            <person name="Zhu S.T."/>
            <person name="Xiao Z.Y."/>
            <person name="Nan H."/>
            <person name="Yue Y."/>
            <person name="Zhu X.G."/>
            <person name="Wu Y."/>
            <person name="Hong X.N."/>
            <person name="Fan G.Y."/>
            <person name="Tong Y."/>
            <person name="Zhang D."/>
            <person name="Mao C.L."/>
            <person name="Liu Y.L."/>
            <person name="Hao S.J."/>
            <person name="Liu W.Q."/>
            <person name="Lv M.Q."/>
            <person name="Zhang H.B."/>
            <person name="Liu Y."/>
            <person name="Hu-Tang G.R."/>
            <person name="Wang J.P."/>
            <person name="Wang J.H."/>
            <person name="Sun Y.H."/>
            <person name="Ni S.B."/>
            <person name="Chen W.B."/>
            <person name="Zhang X.C."/>
            <person name="Jiao Y.N."/>
            <person name="Eichler E.E."/>
            <person name="Li G.H."/>
            <person name="Liu X."/>
            <person name="Gao L.Z."/>
        </authorList>
    </citation>
    <scope>NUCLEOTIDE SEQUENCE [LARGE SCALE GENOMIC DNA]</scope>
    <source>
        <strain evidence="9">cv. GT1</strain>
        <tissue evidence="8">Leaf</tissue>
    </source>
</reference>
<gene>
    <name evidence="8" type="ORF">GH714_025189</name>
</gene>
<dbReference type="GO" id="GO:0004805">
    <property type="term" value="F:trehalose-phosphatase activity"/>
    <property type="evidence" value="ECO:0007669"/>
    <property type="project" value="UniProtKB-EC"/>
</dbReference>
<evidence type="ECO:0000256" key="1">
    <source>
        <dbReference type="ARBA" id="ARBA00000500"/>
    </source>
</evidence>
<accession>A0A6A6KVR0</accession>
<evidence type="ECO:0000256" key="2">
    <source>
        <dbReference type="ARBA" id="ARBA00001968"/>
    </source>
</evidence>
<dbReference type="Proteomes" id="UP000467840">
    <property type="component" value="Chromosome 2"/>
</dbReference>
<sequence length="319" mass="36066">MTNQNVVASDAKSSRIRFIVRKSIFSPAVPNPLPAPSLAKKIETGGAAAKTNAWVDSMRDSSPTRVKSTASLSETKRKILGFMFEQIANASKGKQIAMFLDYDGTLSPIVEDPDRAFMTNEMREAVRDVARCFPTAIVTGRCRDKIYSFVKLAGLYYAGSHGMDIKGPSKSQKYKKDHQALLFQPASKFLPMIDEVYKVLIEKTKSICGAKVENNKFCVSVHFRCVEEKMWAALVELVRSVLNDYPKLRLTQGRKVLEIRPTIKWDKGKALEFLLESLGYANSNDVLPIYIGDDRTDEDAFTVCIYIYHYYYYFNNKVI</sequence>
<dbReference type="InterPro" id="IPR023214">
    <property type="entry name" value="HAD_sf"/>
</dbReference>
<organism evidence="8 9">
    <name type="scientific">Hevea brasiliensis</name>
    <name type="common">Para rubber tree</name>
    <name type="synonym">Siphonia brasiliensis</name>
    <dbReference type="NCBI Taxonomy" id="3981"/>
    <lineage>
        <taxon>Eukaryota</taxon>
        <taxon>Viridiplantae</taxon>
        <taxon>Streptophyta</taxon>
        <taxon>Embryophyta</taxon>
        <taxon>Tracheophyta</taxon>
        <taxon>Spermatophyta</taxon>
        <taxon>Magnoliopsida</taxon>
        <taxon>eudicotyledons</taxon>
        <taxon>Gunneridae</taxon>
        <taxon>Pentapetalae</taxon>
        <taxon>rosids</taxon>
        <taxon>fabids</taxon>
        <taxon>Malpighiales</taxon>
        <taxon>Euphorbiaceae</taxon>
        <taxon>Crotonoideae</taxon>
        <taxon>Micrandreae</taxon>
        <taxon>Hevea</taxon>
    </lineage>
</organism>
<evidence type="ECO:0000256" key="4">
    <source>
        <dbReference type="ARBA" id="ARBA00008770"/>
    </source>
</evidence>